<dbReference type="GO" id="GO:0045944">
    <property type="term" value="P:positive regulation of transcription by RNA polymerase II"/>
    <property type="evidence" value="ECO:0007669"/>
    <property type="project" value="TreeGrafter"/>
</dbReference>
<reference evidence="8 9" key="1">
    <citation type="submission" date="2018-07" db="EMBL/GenBank/DDBJ databases">
        <title>Identification of spontaneous genetic mutation associated with occurrence of a yellow conidial color mutant of Aspergillus flavus.</title>
        <authorList>
            <person name="Chang P.-K."/>
            <person name="Mack B.M."/>
            <person name="Scharfenstein L."/>
            <person name="Gilbert M.K."/>
        </authorList>
    </citation>
    <scope>NUCLEOTIDE SEQUENCE [LARGE SCALE GENOMIC DNA]</scope>
    <source>
        <strain evidence="8 9">CA14</strain>
    </source>
</reference>
<protein>
    <submittedName>
        <fullName evidence="8">Fungal specific transcription factor</fullName>
    </submittedName>
</protein>
<keyword evidence="4" id="KW-0804">Transcription</keyword>
<dbReference type="PANTHER" id="PTHR47540">
    <property type="entry name" value="THIAMINE REPRESSIBLE GENES REGULATORY PROTEIN THI5"/>
    <property type="match status" value="1"/>
</dbReference>
<feature type="region of interest" description="Disordered" evidence="6">
    <location>
        <begin position="92"/>
        <end position="114"/>
    </location>
</feature>
<dbReference type="AlphaFoldDB" id="A0AB74CJW8"/>
<dbReference type="PANTHER" id="PTHR47540:SF6">
    <property type="entry name" value="ZN(II)2CYS6 TRANSCRIPTION FACTOR (EUROFUNG)"/>
    <property type="match status" value="1"/>
</dbReference>
<evidence type="ECO:0000259" key="7">
    <source>
        <dbReference type="SMART" id="SM00906"/>
    </source>
</evidence>
<dbReference type="InterPro" id="IPR051711">
    <property type="entry name" value="Stress_Response_Reg"/>
</dbReference>
<evidence type="ECO:0000256" key="2">
    <source>
        <dbReference type="ARBA" id="ARBA00023015"/>
    </source>
</evidence>
<dbReference type="Proteomes" id="UP000275480">
    <property type="component" value="Unassembled WGS sequence"/>
</dbReference>
<accession>A0AB74CJW8</accession>
<dbReference type="Pfam" id="PF04082">
    <property type="entry name" value="Fungal_trans"/>
    <property type="match status" value="1"/>
</dbReference>
<dbReference type="GO" id="GO:0005634">
    <property type="term" value="C:nucleus"/>
    <property type="evidence" value="ECO:0007669"/>
    <property type="project" value="UniProtKB-SubCell"/>
</dbReference>
<dbReference type="SMART" id="SM00906">
    <property type="entry name" value="Fungal_trans"/>
    <property type="match status" value="1"/>
</dbReference>
<keyword evidence="2" id="KW-0805">Transcription regulation</keyword>
<proteinExistence type="predicted"/>
<dbReference type="GO" id="GO:0006351">
    <property type="term" value="P:DNA-templated transcription"/>
    <property type="evidence" value="ECO:0007669"/>
    <property type="project" value="InterPro"/>
</dbReference>
<keyword evidence="5" id="KW-0539">Nucleus</keyword>
<evidence type="ECO:0000256" key="3">
    <source>
        <dbReference type="ARBA" id="ARBA00023125"/>
    </source>
</evidence>
<evidence type="ECO:0000256" key="4">
    <source>
        <dbReference type="ARBA" id="ARBA00023163"/>
    </source>
</evidence>
<comment type="subcellular location">
    <subcellularLocation>
        <location evidence="1">Nucleus</location>
    </subcellularLocation>
</comment>
<name>A0AB74CJW8_ASPFL</name>
<dbReference type="EMBL" id="QQZZ01000038">
    <property type="protein sequence ID" value="RMZ45795.1"/>
    <property type="molecule type" value="Genomic_DNA"/>
</dbReference>
<dbReference type="GO" id="GO:0008270">
    <property type="term" value="F:zinc ion binding"/>
    <property type="evidence" value="ECO:0007669"/>
    <property type="project" value="InterPro"/>
</dbReference>
<evidence type="ECO:0000256" key="1">
    <source>
        <dbReference type="ARBA" id="ARBA00004123"/>
    </source>
</evidence>
<dbReference type="CDD" id="cd12148">
    <property type="entry name" value="fungal_TF_MHR"/>
    <property type="match status" value="1"/>
</dbReference>
<feature type="compositionally biased region" description="Polar residues" evidence="6">
    <location>
        <begin position="99"/>
        <end position="114"/>
    </location>
</feature>
<feature type="domain" description="Xylanolytic transcriptional activator regulatory" evidence="7">
    <location>
        <begin position="318"/>
        <end position="392"/>
    </location>
</feature>
<feature type="region of interest" description="Disordered" evidence="6">
    <location>
        <begin position="1"/>
        <end position="20"/>
    </location>
</feature>
<dbReference type="GO" id="GO:0043565">
    <property type="term" value="F:sequence-specific DNA binding"/>
    <property type="evidence" value="ECO:0007669"/>
    <property type="project" value="TreeGrafter"/>
</dbReference>
<keyword evidence="3" id="KW-0238">DNA-binding</keyword>
<gene>
    <name evidence="8" type="ORF">CA14_005221</name>
</gene>
<evidence type="ECO:0000313" key="8">
    <source>
        <dbReference type="EMBL" id="RMZ45795.1"/>
    </source>
</evidence>
<evidence type="ECO:0000256" key="6">
    <source>
        <dbReference type="SAM" id="MobiDB-lite"/>
    </source>
</evidence>
<evidence type="ECO:0000313" key="9">
    <source>
        <dbReference type="Proteomes" id="UP000275480"/>
    </source>
</evidence>
<sequence length="711" mass="79709">MSQENRLITHVRSSAHHPRKPLGIKRSVADAIRRKSSAPAESPVLDAWWLGVRKNADILNATAKSVSMKEQLIQDSQELHRNQRESVSNITFGAESGGVPTSTRNPISENDSSTRNPLLKDWAWFQTQNKSALPIYVSEVACTAFATRLCQCLNSKDASTSDMPRMRYVKESALGVLSYGEIEWPSLARARLLVNTALGHANPPFHLALRKTSVDYLQTIYQNATFDDPVLVCKYFALFALGEVCSVPSGRLNNDTSPGTTYYARAINMISVLPERPNMAHIEALLILVLLSLFLFTSGFTDLYEALCSQFLNRWHSAYVLVGIALRLGLSAGFHHNIPETQYPDPIARENRIRVWWTIYIFDRFWGLKLGLPMQVNDDDIHVDFPSNLAVETFHDEFADSSYQVAVIELARISTHIMRNIYSRQKSAETLLQREQKLLNEMKQWMQSVPDHIRLQPDTHNRRCTVLIHLQFNYCLILAIRPLLLGILDHIATTDFSPETTLSPALATLTEACIHSARHTLILCADEWTKGSISVFGYAFAQYIFTSSLVLVISNLLPYGNADDLASIDTAAEMLRSFAADGNLMAGDLYEHIQKVQKCHSSGRFSSRLPSTLGNTMIQVQEPCEDDAPSVPHPTATTYVPPTNSQIYPTSVAQLPISDPQYKTAEMSLYQPTMEDFLTQSVTDIGLLDPEEISTNLPDSWPSIPLWTNDF</sequence>
<evidence type="ECO:0000256" key="5">
    <source>
        <dbReference type="ARBA" id="ARBA00023242"/>
    </source>
</evidence>
<dbReference type="InterPro" id="IPR007219">
    <property type="entry name" value="XnlR_reg_dom"/>
</dbReference>
<organism evidence="8 9">
    <name type="scientific">Aspergillus flavus</name>
    <dbReference type="NCBI Taxonomy" id="5059"/>
    <lineage>
        <taxon>Eukaryota</taxon>
        <taxon>Fungi</taxon>
        <taxon>Dikarya</taxon>
        <taxon>Ascomycota</taxon>
        <taxon>Pezizomycotina</taxon>
        <taxon>Eurotiomycetes</taxon>
        <taxon>Eurotiomycetidae</taxon>
        <taxon>Eurotiales</taxon>
        <taxon>Aspergillaceae</taxon>
        <taxon>Aspergillus</taxon>
        <taxon>Aspergillus subgen. Circumdati</taxon>
    </lineage>
</organism>
<comment type="caution">
    <text evidence="8">The sequence shown here is derived from an EMBL/GenBank/DDBJ whole genome shotgun (WGS) entry which is preliminary data.</text>
</comment>